<gene>
    <name evidence="1" type="ORF">RU08_17365</name>
</gene>
<organism evidence="1 2">
    <name type="scientific">Pseudomonas fulva</name>
    <dbReference type="NCBI Taxonomy" id="47880"/>
    <lineage>
        <taxon>Bacteria</taxon>
        <taxon>Pseudomonadati</taxon>
        <taxon>Pseudomonadota</taxon>
        <taxon>Gammaproteobacteria</taxon>
        <taxon>Pseudomonadales</taxon>
        <taxon>Pseudomonadaceae</taxon>
        <taxon>Pseudomonas</taxon>
    </lineage>
</organism>
<name>A0A0D0KHY5_9PSED</name>
<evidence type="ECO:0000313" key="2">
    <source>
        <dbReference type="Proteomes" id="UP000032068"/>
    </source>
</evidence>
<sequence>MLSKLKFFNESASKHTDQKTLAVILSDMIQKLIPLACWGRMELRELCFAPQMELIIGTGGERF</sequence>
<reference evidence="1 2" key="1">
    <citation type="submission" date="2014-12" db="EMBL/GenBank/DDBJ databases">
        <title>16Stimator: statistical estimation of ribosomal gene copy numbers from draft genome assemblies.</title>
        <authorList>
            <person name="Perisin M.A."/>
            <person name="Vetter M."/>
            <person name="Gilbert J.A."/>
            <person name="Bergelson J."/>
        </authorList>
    </citation>
    <scope>NUCLEOTIDE SEQUENCE [LARGE SCALE GENOMIC DNA]</scope>
    <source>
        <strain evidence="1 2">MEJ086</strain>
    </source>
</reference>
<accession>A0A0D0KHY5</accession>
<evidence type="ECO:0000313" key="1">
    <source>
        <dbReference type="EMBL" id="KIP97669.1"/>
    </source>
</evidence>
<dbReference type="AlphaFoldDB" id="A0A0D0KHY5"/>
<dbReference type="Proteomes" id="UP000032068">
    <property type="component" value="Unassembled WGS sequence"/>
</dbReference>
<comment type="caution">
    <text evidence="1">The sequence shown here is derived from an EMBL/GenBank/DDBJ whole genome shotgun (WGS) entry which is preliminary data.</text>
</comment>
<proteinExistence type="predicted"/>
<dbReference type="EMBL" id="JXQW01000057">
    <property type="protein sequence ID" value="KIP97669.1"/>
    <property type="molecule type" value="Genomic_DNA"/>
</dbReference>
<protein>
    <submittedName>
        <fullName evidence="1">Uncharacterized protein</fullName>
    </submittedName>
</protein>